<proteinExistence type="predicted"/>
<accession>A0A6G1LDF6</accession>
<dbReference type="AlphaFoldDB" id="A0A6G1LDF6"/>
<dbReference type="PANTHER" id="PTHR39476:SF1">
    <property type="entry name" value="NADH DEHYDROGENASE [UBIQUINONE] 1 BETA SUBCOMPLEX SUBUNIT 4"/>
    <property type="match status" value="1"/>
</dbReference>
<organism evidence="2 3">
    <name type="scientific">Teratosphaeria nubilosa</name>
    <dbReference type="NCBI Taxonomy" id="161662"/>
    <lineage>
        <taxon>Eukaryota</taxon>
        <taxon>Fungi</taxon>
        <taxon>Dikarya</taxon>
        <taxon>Ascomycota</taxon>
        <taxon>Pezizomycotina</taxon>
        <taxon>Dothideomycetes</taxon>
        <taxon>Dothideomycetidae</taxon>
        <taxon>Mycosphaerellales</taxon>
        <taxon>Teratosphaeriaceae</taxon>
        <taxon>Teratosphaeria</taxon>
    </lineage>
</organism>
<name>A0A6G1LDF6_9PEZI</name>
<dbReference type="PANTHER" id="PTHR39476">
    <property type="entry name" value="NADH:UBIQUINONE OXIDOREDUCTASE 6.6KD SUBUNIT"/>
    <property type="match status" value="1"/>
</dbReference>
<dbReference type="Proteomes" id="UP000799436">
    <property type="component" value="Unassembled WGS sequence"/>
</dbReference>
<keyword evidence="1" id="KW-0812">Transmembrane</keyword>
<sequence length="82" mass="9578">MFRPTLRRMAGHADSVHMDPALVKYANMFVKRHEYFRWTPRTAWLSVTYILAIPAGLMYVSYGTEGKYMMRGKLRGDTIAEF</sequence>
<keyword evidence="3" id="KW-1185">Reference proteome</keyword>
<evidence type="ECO:0000313" key="3">
    <source>
        <dbReference type="Proteomes" id="UP000799436"/>
    </source>
</evidence>
<evidence type="ECO:0000256" key="1">
    <source>
        <dbReference type="SAM" id="Phobius"/>
    </source>
</evidence>
<gene>
    <name evidence="2" type="ORF">EJ03DRAFT_325977</name>
</gene>
<reference evidence="2" key="1">
    <citation type="journal article" date="2020" name="Stud. Mycol.">
        <title>101 Dothideomycetes genomes: a test case for predicting lifestyles and emergence of pathogens.</title>
        <authorList>
            <person name="Haridas S."/>
            <person name="Albert R."/>
            <person name="Binder M."/>
            <person name="Bloem J."/>
            <person name="Labutti K."/>
            <person name="Salamov A."/>
            <person name="Andreopoulos B."/>
            <person name="Baker S."/>
            <person name="Barry K."/>
            <person name="Bills G."/>
            <person name="Bluhm B."/>
            <person name="Cannon C."/>
            <person name="Castanera R."/>
            <person name="Culley D."/>
            <person name="Daum C."/>
            <person name="Ezra D."/>
            <person name="Gonzalez J."/>
            <person name="Henrissat B."/>
            <person name="Kuo A."/>
            <person name="Liang C."/>
            <person name="Lipzen A."/>
            <person name="Lutzoni F."/>
            <person name="Magnuson J."/>
            <person name="Mondo S."/>
            <person name="Nolan M."/>
            <person name="Ohm R."/>
            <person name="Pangilinan J."/>
            <person name="Park H.-J."/>
            <person name="Ramirez L."/>
            <person name="Alfaro M."/>
            <person name="Sun H."/>
            <person name="Tritt A."/>
            <person name="Yoshinaga Y."/>
            <person name="Zwiers L.-H."/>
            <person name="Turgeon B."/>
            <person name="Goodwin S."/>
            <person name="Spatafora J."/>
            <person name="Crous P."/>
            <person name="Grigoriev I."/>
        </authorList>
    </citation>
    <scope>NUCLEOTIDE SEQUENCE</scope>
    <source>
        <strain evidence="2">CBS 116005</strain>
    </source>
</reference>
<evidence type="ECO:0008006" key="4">
    <source>
        <dbReference type="Google" id="ProtNLM"/>
    </source>
</evidence>
<evidence type="ECO:0000313" key="2">
    <source>
        <dbReference type="EMBL" id="KAF2770895.1"/>
    </source>
</evidence>
<protein>
    <recommendedName>
        <fullName evidence="4">NADH dehydrogenase [ubiquinone] 1 beta subcomplex subunit 4</fullName>
    </recommendedName>
</protein>
<dbReference type="OrthoDB" id="15108at2759"/>
<keyword evidence="1" id="KW-1133">Transmembrane helix</keyword>
<keyword evidence="1" id="KW-0472">Membrane</keyword>
<dbReference type="EMBL" id="ML995822">
    <property type="protein sequence ID" value="KAF2770895.1"/>
    <property type="molecule type" value="Genomic_DNA"/>
</dbReference>
<feature type="transmembrane region" description="Helical" evidence="1">
    <location>
        <begin position="42"/>
        <end position="62"/>
    </location>
</feature>